<accession>A0A2C6MC48</accession>
<sequence>MKVLLASDGSKNSLHAGDYIVKLARLGIQLQVTVMSVVPFTQDMATFLGVNRDEYYRLAEMRTRPIFSKYEEMFNLIDTIQVDYVTEQGQIAERIVKKAESGNYDQIVLGARGLSNIKELVLGSVSHKVVQLAKCPVVIVK</sequence>
<dbReference type="CDD" id="cd00293">
    <property type="entry name" value="USP-like"/>
    <property type="match status" value="1"/>
</dbReference>
<organism evidence="3 4">
    <name type="scientific">Desulforamulus profundi</name>
    <dbReference type="NCBI Taxonomy" id="1383067"/>
    <lineage>
        <taxon>Bacteria</taxon>
        <taxon>Bacillati</taxon>
        <taxon>Bacillota</taxon>
        <taxon>Clostridia</taxon>
        <taxon>Eubacteriales</taxon>
        <taxon>Peptococcaceae</taxon>
        <taxon>Desulforamulus</taxon>
    </lineage>
</organism>
<dbReference type="Proteomes" id="UP000222564">
    <property type="component" value="Unassembled WGS sequence"/>
</dbReference>
<evidence type="ECO:0000259" key="2">
    <source>
        <dbReference type="Pfam" id="PF00582"/>
    </source>
</evidence>
<proteinExistence type="inferred from homology"/>
<evidence type="ECO:0000256" key="1">
    <source>
        <dbReference type="ARBA" id="ARBA00008791"/>
    </source>
</evidence>
<dbReference type="Gene3D" id="3.40.50.620">
    <property type="entry name" value="HUPs"/>
    <property type="match status" value="1"/>
</dbReference>
<dbReference type="RefSeq" id="WP_099084182.1">
    <property type="nucleotide sequence ID" value="NZ_AWQQ01000148.1"/>
</dbReference>
<dbReference type="InterPro" id="IPR014729">
    <property type="entry name" value="Rossmann-like_a/b/a_fold"/>
</dbReference>
<dbReference type="OrthoDB" id="152484at2"/>
<dbReference type="PRINTS" id="PR01438">
    <property type="entry name" value="UNVRSLSTRESS"/>
</dbReference>
<comment type="similarity">
    <text evidence="1">Belongs to the universal stress protein A family.</text>
</comment>
<dbReference type="InterPro" id="IPR006015">
    <property type="entry name" value="Universal_stress_UspA"/>
</dbReference>
<comment type="caution">
    <text evidence="3">The sequence shown here is derived from an EMBL/GenBank/DDBJ whole genome shotgun (WGS) entry which is preliminary data.</text>
</comment>
<dbReference type="AlphaFoldDB" id="A0A2C6MC48"/>
<protein>
    <submittedName>
        <fullName evidence="3">Universal stress protein UspA</fullName>
    </submittedName>
</protein>
<dbReference type="EMBL" id="AWQQ01000148">
    <property type="protein sequence ID" value="PHJ36776.1"/>
    <property type="molecule type" value="Genomic_DNA"/>
</dbReference>
<dbReference type="SUPFAM" id="SSF52402">
    <property type="entry name" value="Adenine nucleotide alpha hydrolases-like"/>
    <property type="match status" value="1"/>
</dbReference>
<dbReference type="Pfam" id="PF00582">
    <property type="entry name" value="Usp"/>
    <property type="match status" value="1"/>
</dbReference>
<gene>
    <name evidence="3" type="ORF">P378_20190</name>
</gene>
<dbReference type="PANTHER" id="PTHR46268">
    <property type="entry name" value="STRESS RESPONSE PROTEIN NHAX"/>
    <property type="match status" value="1"/>
</dbReference>
<evidence type="ECO:0000313" key="4">
    <source>
        <dbReference type="Proteomes" id="UP000222564"/>
    </source>
</evidence>
<keyword evidence="4" id="KW-1185">Reference proteome</keyword>
<name>A0A2C6MC48_9FIRM</name>
<dbReference type="PANTHER" id="PTHR46268:SF6">
    <property type="entry name" value="UNIVERSAL STRESS PROTEIN UP12"/>
    <property type="match status" value="1"/>
</dbReference>
<feature type="domain" description="UspA" evidence="2">
    <location>
        <begin position="2"/>
        <end position="141"/>
    </location>
</feature>
<dbReference type="InterPro" id="IPR006016">
    <property type="entry name" value="UspA"/>
</dbReference>
<reference evidence="3 4" key="1">
    <citation type="submission" date="2013-09" db="EMBL/GenBank/DDBJ databases">
        <title>Biodegradation of hydrocarbons in the deep terrestrial subsurface : characterization of a microbial consortium composed of two Desulfotomaculum species originating from a deep geological formation.</title>
        <authorList>
            <person name="Aullo T."/>
            <person name="Berlendis S."/>
            <person name="Lascourreges J.-F."/>
            <person name="Dessort D."/>
            <person name="Saint-Laurent S."/>
            <person name="Schraauwers B."/>
            <person name="Mas J."/>
            <person name="Magot M."/>
            <person name="Ranchou-Peyruse A."/>
        </authorList>
    </citation>
    <scope>NUCLEOTIDE SEQUENCE [LARGE SCALE GENOMIC DNA]</scope>
    <source>
        <strain evidence="3 4">Bs107</strain>
    </source>
</reference>
<evidence type="ECO:0000313" key="3">
    <source>
        <dbReference type="EMBL" id="PHJ36776.1"/>
    </source>
</evidence>